<evidence type="ECO:0000313" key="6">
    <source>
        <dbReference type="EMBL" id="KAF7823724.1"/>
    </source>
</evidence>
<name>A0A834TTK0_9FABA</name>
<reference evidence="6" key="1">
    <citation type="submission" date="2020-09" db="EMBL/GenBank/DDBJ databases">
        <title>Genome-Enabled Discovery of Anthraquinone Biosynthesis in Senna tora.</title>
        <authorList>
            <person name="Kang S.-H."/>
            <person name="Pandey R.P."/>
            <person name="Lee C.-M."/>
            <person name="Sim J.-S."/>
            <person name="Jeong J.-T."/>
            <person name="Choi B.-S."/>
            <person name="Jung M."/>
            <person name="Ginzburg D."/>
            <person name="Zhao K."/>
            <person name="Won S.Y."/>
            <person name="Oh T.-J."/>
            <person name="Yu Y."/>
            <person name="Kim N.-H."/>
            <person name="Lee O.R."/>
            <person name="Lee T.-H."/>
            <person name="Bashyal P."/>
            <person name="Kim T.-S."/>
            <person name="Lee W.-H."/>
            <person name="Kawkins C."/>
            <person name="Kim C.-K."/>
            <person name="Kim J.S."/>
            <person name="Ahn B.O."/>
            <person name="Rhee S.Y."/>
            <person name="Sohng J.K."/>
        </authorList>
    </citation>
    <scope>NUCLEOTIDE SEQUENCE</scope>
    <source>
        <tissue evidence="6">Leaf</tissue>
    </source>
</reference>
<dbReference type="InterPro" id="IPR052035">
    <property type="entry name" value="ZnF_BED_domain_contain"/>
</dbReference>
<dbReference type="PANTHER" id="PTHR46481:SF10">
    <property type="entry name" value="ZINC FINGER BED DOMAIN-CONTAINING PROTEIN 39"/>
    <property type="match status" value="1"/>
</dbReference>
<dbReference type="AlphaFoldDB" id="A0A834TTK0"/>
<dbReference type="OrthoDB" id="848923at2759"/>
<dbReference type="EMBL" id="JAAIUW010000007">
    <property type="protein sequence ID" value="KAF7823724.1"/>
    <property type="molecule type" value="Genomic_DNA"/>
</dbReference>
<organism evidence="6 7">
    <name type="scientific">Senna tora</name>
    <dbReference type="NCBI Taxonomy" id="362788"/>
    <lineage>
        <taxon>Eukaryota</taxon>
        <taxon>Viridiplantae</taxon>
        <taxon>Streptophyta</taxon>
        <taxon>Embryophyta</taxon>
        <taxon>Tracheophyta</taxon>
        <taxon>Spermatophyta</taxon>
        <taxon>Magnoliopsida</taxon>
        <taxon>eudicotyledons</taxon>
        <taxon>Gunneridae</taxon>
        <taxon>Pentapetalae</taxon>
        <taxon>rosids</taxon>
        <taxon>fabids</taxon>
        <taxon>Fabales</taxon>
        <taxon>Fabaceae</taxon>
        <taxon>Caesalpinioideae</taxon>
        <taxon>Cassia clade</taxon>
        <taxon>Senna</taxon>
    </lineage>
</organism>
<accession>A0A834TTK0</accession>
<protein>
    <submittedName>
        <fullName evidence="6">Zinc finger BED domain-containing protein RICESLEEPER 2-like</fullName>
    </submittedName>
</protein>
<gene>
    <name evidence="6" type="ORF">G2W53_021868</name>
</gene>
<comment type="caution">
    <text evidence="6">The sequence shown here is derived from an EMBL/GenBank/DDBJ whole genome shotgun (WGS) entry which is preliminary data.</text>
</comment>
<evidence type="ECO:0000256" key="5">
    <source>
        <dbReference type="ARBA" id="ARBA00023242"/>
    </source>
</evidence>
<keyword evidence="3" id="KW-0863">Zinc-finger</keyword>
<dbReference type="GO" id="GO:0005634">
    <property type="term" value="C:nucleus"/>
    <property type="evidence" value="ECO:0007669"/>
    <property type="project" value="UniProtKB-SubCell"/>
</dbReference>
<keyword evidence="5" id="KW-0539">Nucleus</keyword>
<evidence type="ECO:0000313" key="7">
    <source>
        <dbReference type="Proteomes" id="UP000634136"/>
    </source>
</evidence>
<evidence type="ECO:0000256" key="3">
    <source>
        <dbReference type="ARBA" id="ARBA00022771"/>
    </source>
</evidence>
<proteinExistence type="predicted"/>
<dbReference type="SUPFAM" id="SSF53098">
    <property type="entry name" value="Ribonuclease H-like"/>
    <property type="match status" value="1"/>
</dbReference>
<comment type="subcellular location">
    <subcellularLocation>
        <location evidence="1">Nucleus</location>
    </subcellularLocation>
</comment>
<dbReference type="Proteomes" id="UP000634136">
    <property type="component" value="Unassembled WGS sequence"/>
</dbReference>
<keyword evidence="7" id="KW-1185">Reference proteome</keyword>
<evidence type="ECO:0000256" key="1">
    <source>
        <dbReference type="ARBA" id="ARBA00004123"/>
    </source>
</evidence>
<sequence length="126" mass="14116">MEPPHTRIELANKVFECLKEWGIDRKVFSLTLDNASANGNMQDILKEQLCLQNSLLCNGDFFLVRCCAHILNLIVQEDNVQALICTRKWLHDFQINDGDNGAHGDDEASNIVQNIDASKLSTNATT</sequence>
<evidence type="ECO:0000256" key="2">
    <source>
        <dbReference type="ARBA" id="ARBA00022723"/>
    </source>
</evidence>
<dbReference type="PANTHER" id="PTHR46481">
    <property type="entry name" value="ZINC FINGER BED DOMAIN-CONTAINING PROTEIN 4"/>
    <property type="match status" value="1"/>
</dbReference>
<dbReference type="InterPro" id="IPR012337">
    <property type="entry name" value="RNaseH-like_sf"/>
</dbReference>
<keyword evidence="2" id="KW-0479">Metal-binding</keyword>
<evidence type="ECO:0000256" key="4">
    <source>
        <dbReference type="ARBA" id="ARBA00022833"/>
    </source>
</evidence>
<keyword evidence="4" id="KW-0862">Zinc</keyword>
<dbReference type="GO" id="GO:0008270">
    <property type="term" value="F:zinc ion binding"/>
    <property type="evidence" value="ECO:0007669"/>
    <property type="project" value="UniProtKB-KW"/>
</dbReference>